<dbReference type="Gene3D" id="1.20.1290.10">
    <property type="entry name" value="AhpD-like"/>
    <property type="match status" value="1"/>
</dbReference>
<dbReference type="InterPro" id="IPR003779">
    <property type="entry name" value="CMD-like"/>
</dbReference>
<dbReference type="EMBL" id="DRPZ01000067">
    <property type="protein sequence ID" value="HGY08879.1"/>
    <property type="molecule type" value="Genomic_DNA"/>
</dbReference>
<dbReference type="InterPro" id="IPR052512">
    <property type="entry name" value="4CMD/NDH-1_regulator"/>
</dbReference>
<dbReference type="PANTHER" id="PTHR33570:SF2">
    <property type="entry name" value="CARBOXYMUCONOLACTONE DECARBOXYLASE-LIKE DOMAIN-CONTAINING PROTEIN"/>
    <property type="match status" value="1"/>
</dbReference>
<dbReference type="GO" id="GO:0051920">
    <property type="term" value="F:peroxiredoxin activity"/>
    <property type="evidence" value="ECO:0007669"/>
    <property type="project" value="InterPro"/>
</dbReference>
<dbReference type="PANTHER" id="PTHR33570">
    <property type="entry name" value="4-CARBOXYMUCONOLACTONE DECARBOXYLASE FAMILY PROTEIN"/>
    <property type="match status" value="1"/>
</dbReference>
<dbReference type="Proteomes" id="UP000885759">
    <property type="component" value="Unassembled WGS sequence"/>
</dbReference>
<gene>
    <name evidence="2" type="ORF">ENK37_02335</name>
</gene>
<feature type="domain" description="Carboxymuconolactone decarboxylase-like" evidence="1">
    <location>
        <begin position="1"/>
        <end position="51"/>
    </location>
</feature>
<reference evidence="2" key="1">
    <citation type="journal article" date="2020" name="mSystems">
        <title>Genome- and Community-Level Interaction Insights into Carbon Utilization and Element Cycling Functions of Hydrothermarchaeota in Hydrothermal Sediment.</title>
        <authorList>
            <person name="Zhou Z."/>
            <person name="Liu Y."/>
            <person name="Xu W."/>
            <person name="Pan J."/>
            <person name="Luo Z.H."/>
            <person name="Li M."/>
        </authorList>
    </citation>
    <scope>NUCLEOTIDE SEQUENCE [LARGE SCALE GENOMIC DNA]</scope>
    <source>
        <strain evidence="2">HyVt-570</strain>
    </source>
</reference>
<dbReference type="Pfam" id="PF02627">
    <property type="entry name" value="CMD"/>
    <property type="match status" value="1"/>
</dbReference>
<dbReference type="AlphaFoldDB" id="A0A7C4ZGD3"/>
<evidence type="ECO:0000259" key="1">
    <source>
        <dbReference type="Pfam" id="PF02627"/>
    </source>
</evidence>
<dbReference type="InterPro" id="IPR029032">
    <property type="entry name" value="AhpD-like"/>
</dbReference>
<organism evidence="2">
    <name type="scientific">Oceanithermus profundus</name>
    <dbReference type="NCBI Taxonomy" id="187137"/>
    <lineage>
        <taxon>Bacteria</taxon>
        <taxon>Thermotogati</taxon>
        <taxon>Deinococcota</taxon>
        <taxon>Deinococci</taxon>
        <taxon>Thermales</taxon>
        <taxon>Thermaceae</taxon>
        <taxon>Oceanithermus</taxon>
    </lineage>
</organism>
<protein>
    <submittedName>
        <fullName evidence="2">Carboxymuconolactone decarboxylase family protein</fullName>
    </submittedName>
</protein>
<name>A0A7C4ZGD3_9DEIN</name>
<feature type="non-terminal residue" evidence="2">
    <location>
        <position position="1"/>
    </location>
</feature>
<evidence type="ECO:0000313" key="2">
    <source>
        <dbReference type="EMBL" id="HGY08879.1"/>
    </source>
</evidence>
<dbReference type="SUPFAM" id="SSF69118">
    <property type="entry name" value="AhpD-like"/>
    <property type="match status" value="1"/>
</dbReference>
<sequence length="62" mass="6732">LIALGNPGELKTHLRGALENGATEREVRETIIHSALYLGFPRALGAMKVFSELLARTDERGA</sequence>
<accession>A0A7C4ZGD3</accession>
<proteinExistence type="predicted"/>
<comment type="caution">
    <text evidence="2">The sequence shown here is derived from an EMBL/GenBank/DDBJ whole genome shotgun (WGS) entry which is preliminary data.</text>
</comment>